<dbReference type="EC" id="2.3.1.1" evidence="5"/>
<evidence type="ECO:0000256" key="4">
    <source>
        <dbReference type="ARBA" id="ARBA00008694"/>
    </source>
</evidence>
<dbReference type="AlphaFoldDB" id="A0A9W8BG65"/>
<keyword evidence="8 16" id="KW-0808">Transferase</keyword>
<dbReference type="PANTHER" id="PTHR23342">
    <property type="entry name" value="N-ACETYLGLUTAMATE SYNTHASE"/>
    <property type="match status" value="1"/>
</dbReference>
<evidence type="ECO:0000259" key="15">
    <source>
        <dbReference type="PROSITE" id="PS51731"/>
    </source>
</evidence>
<evidence type="ECO:0000256" key="7">
    <source>
        <dbReference type="ARBA" id="ARBA00022605"/>
    </source>
</evidence>
<evidence type="ECO:0000256" key="3">
    <source>
        <dbReference type="ARBA" id="ARBA00004925"/>
    </source>
</evidence>
<dbReference type="EMBL" id="JANBQF010000058">
    <property type="protein sequence ID" value="KAJ2006498.1"/>
    <property type="molecule type" value="Genomic_DNA"/>
</dbReference>
<evidence type="ECO:0000256" key="6">
    <source>
        <dbReference type="ARBA" id="ARBA00018802"/>
    </source>
</evidence>
<dbReference type="Proteomes" id="UP001150907">
    <property type="component" value="Unassembled WGS sequence"/>
</dbReference>
<dbReference type="Pfam" id="PF04768">
    <property type="entry name" value="NAT"/>
    <property type="match status" value="1"/>
</dbReference>
<evidence type="ECO:0000256" key="9">
    <source>
        <dbReference type="ARBA" id="ARBA00022946"/>
    </source>
</evidence>
<dbReference type="OrthoDB" id="5585968at2759"/>
<comment type="pathway">
    <text evidence="3">Amino-acid biosynthesis; L-arginine biosynthesis; N(2)-acetyl-L-ornithine from L-glutamate: step 1/4.</text>
</comment>
<feature type="domain" description="N-acetyltransferase" evidence="15">
    <location>
        <begin position="361"/>
        <end position="524"/>
    </location>
</feature>
<comment type="similarity">
    <text evidence="4">Belongs to the acetyltransferase family.</text>
</comment>
<dbReference type="Gene3D" id="3.40.630.30">
    <property type="match status" value="1"/>
</dbReference>
<gene>
    <name evidence="16" type="primary">ARG2</name>
    <name evidence="16" type="ORF">H4R26_001339</name>
</gene>
<evidence type="ECO:0000256" key="11">
    <source>
        <dbReference type="ARBA" id="ARBA00023315"/>
    </source>
</evidence>
<keyword evidence="10" id="KW-0496">Mitochondrion</keyword>
<evidence type="ECO:0000313" key="16">
    <source>
        <dbReference type="EMBL" id="KAJ2006498.1"/>
    </source>
</evidence>
<evidence type="ECO:0000256" key="8">
    <source>
        <dbReference type="ARBA" id="ARBA00022679"/>
    </source>
</evidence>
<dbReference type="Gene3D" id="3.40.1160.10">
    <property type="entry name" value="Acetylglutamate kinase-like"/>
    <property type="match status" value="1"/>
</dbReference>
<dbReference type="InterPro" id="IPR036393">
    <property type="entry name" value="AceGlu_kinase-like_sf"/>
</dbReference>
<evidence type="ECO:0000256" key="5">
    <source>
        <dbReference type="ARBA" id="ARBA00012697"/>
    </source>
</evidence>
<accession>A0A9W8BG65</accession>
<comment type="caution">
    <text evidence="16">The sequence shown here is derived from an EMBL/GenBank/DDBJ whole genome shotgun (WGS) entry which is preliminary data.</text>
</comment>
<evidence type="ECO:0000256" key="2">
    <source>
        <dbReference type="ARBA" id="ARBA00004173"/>
    </source>
</evidence>
<comment type="function">
    <text evidence="1">N-acetylglutamate synthase involved in arginine biosynthesis.</text>
</comment>
<proteinExistence type="inferred from homology"/>
<evidence type="ECO:0000256" key="13">
    <source>
        <dbReference type="ARBA" id="ARBA00033251"/>
    </source>
</evidence>
<organism evidence="16 17">
    <name type="scientific">Coemansia thaxteri</name>
    <dbReference type="NCBI Taxonomy" id="2663907"/>
    <lineage>
        <taxon>Eukaryota</taxon>
        <taxon>Fungi</taxon>
        <taxon>Fungi incertae sedis</taxon>
        <taxon>Zoopagomycota</taxon>
        <taxon>Kickxellomycotina</taxon>
        <taxon>Kickxellomycetes</taxon>
        <taxon>Kickxellales</taxon>
        <taxon>Kickxellaceae</taxon>
        <taxon>Coemansia</taxon>
    </lineage>
</organism>
<evidence type="ECO:0000256" key="10">
    <source>
        <dbReference type="ARBA" id="ARBA00023128"/>
    </source>
</evidence>
<name>A0A9W8BG65_9FUNG</name>
<evidence type="ECO:0000256" key="1">
    <source>
        <dbReference type="ARBA" id="ARBA00002294"/>
    </source>
</evidence>
<dbReference type="PANTHER" id="PTHR23342:SF4">
    <property type="entry name" value="AMINO-ACID ACETYLTRANSFERASE, MITOCHONDRIAL"/>
    <property type="match status" value="1"/>
</dbReference>
<protein>
    <recommendedName>
        <fullName evidence="6">Amino-acid acetyltransferase, mitochondrial</fullName>
        <ecNumber evidence="5">2.3.1.1</ecNumber>
    </recommendedName>
    <alternativeName>
        <fullName evidence="12">Glutamate N-acetyltransferase</fullName>
    </alternativeName>
    <alternativeName>
        <fullName evidence="13">N-acetylglutamate synthase</fullName>
    </alternativeName>
</protein>
<reference evidence="16" key="1">
    <citation type="submission" date="2022-07" db="EMBL/GenBank/DDBJ databases">
        <title>Phylogenomic reconstructions and comparative analyses of Kickxellomycotina fungi.</title>
        <authorList>
            <person name="Reynolds N.K."/>
            <person name="Stajich J.E."/>
            <person name="Barry K."/>
            <person name="Grigoriev I.V."/>
            <person name="Crous P."/>
            <person name="Smith M.E."/>
        </authorList>
    </citation>
    <scope>NUCLEOTIDE SEQUENCE</scope>
    <source>
        <strain evidence="16">IMI 214461</strain>
    </source>
</reference>
<dbReference type="PROSITE" id="PS51731">
    <property type="entry name" value="GNAT_NAGS"/>
    <property type="match status" value="1"/>
</dbReference>
<comment type="subcellular location">
    <subcellularLocation>
        <location evidence="2">Mitochondrion</location>
    </subcellularLocation>
</comment>
<dbReference type="InterPro" id="IPR006855">
    <property type="entry name" value="Vertebrate-like_GNAT_dom"/>
</dbReference>
<keyword evidence="9" id="KW-0809">Transit peptide</keyword>
<keyword evidence="17" id="KW-1185">Reference proteome</keyword>
<sequence length="532" mass="57429">MLARTSLHCRAVSRTFTASLSNSTAPPAVGKGSLEQQRSRERELILNVLSTVPSPREARKFVDSVRGRETLRSRREFEERQAQLAGKTTKLLAEVVPGEFLHLHNTTPIVGEQQGSLVAALVCLDSSVSPKAIDSAGKLVAQMQRIGVAPIVLISASSEEDRGHCGVVARTHALADAVEREGGRARPVCEGIFTGNGGEAAADSELIWAALAQDMAPIIAPLLLRDHDSKYQVRQLNDTAPALARALMTPRRQSREQGTGGLLHVARLILLGQAAGIAGPTGSELLRLVNLEEDYAGLTGNTEAGAALGLMRTCLQTLAPTAAGIVAAAHGDPSVVIKGLISERPSAANGVGRFSLLRHGFRIQRHTTLATCDRERLQRLLERSFGRRLDSARYFSRLEECAGGIEVIVAGDYQGAVIVTYEKMGLGRVLPYLDKFAVLPEEQGTGMADILWAQLRAACPSCLWRSRSDNAVNRWYFDRSHGHARQTNDGEGGTKWVFFWYRGSDGLGQRGLTPEDVHEGIGVAEGIRASFI</sequence>
<dbReference type="GO" id="GO:0004042">
    <property type="term" value="F:L-glutamate N-acetyltransferase activity"/>
    <property type="evidence" value="ECO:0007669"/>
    <property type="project" value="TreeGrafter"/>
</dbReference>
<keyword evidence="11 16" id="KW-0012">Acyltransferase</keyword>
<evidence type="ECO:0000256" key="12">
    <source>
        <dbReference type="ARBA" id="ARBA00030346"/>
    </source>
</evidence>
<comment type="catalytic activity">
    <reaction evidence="14">
        <text>L-glutamate + acetyl-CoA = N-acetyl-L-glutamate + CoA + H(+)</text>
        <dbReference type="Rhea" id="RHEA:24292"/>
        <dbReference type="ChEBI" id="CHEBI:15378"/>
        <dbReference type="ChEBI" id="CHEBI:29985"/>
        <dbReference type="ChEBI" id="CHEBI:44337"/>
        <dbReference type="ChEBI" id="CHEBI:57287"/>
        <dbReference type="ChEBI" id="CHEBI:57288"/>
        <dbReference type="EC" id="2.3.1.1"/>
    </reaction>
</comment>
<evidence type="ECO:0000256" key="14">
    <source>
        <dbReference type="ARBA" id="ARBA00048372"/>
    </source>
</evidence>
<dbReference type="GO" id="GO:0006526">
    <property type="term" value="P:L-arginine biosynthetic process"/>
    <property type="evidence" value="ECO:0007669"/>
    <property type="project" value="TreeGrafter"/>
</dbReference>
<dbReference type="GO" id="GO:0006592">
    <property type="term" value="P:ornithine biosynthetic process"/>
    <property type="evidence" value="ECO:0007669"/>
    <property type="project" value="TreeGrafter"/>
</dbReference>
<dbReference type="GO" id="GO:0005759">
    <property type="term" value="C:mitochondrial matrix"/>
    <property type="evidence" value="ECO:0007669"/>
    <property type="project" value="TreeGrafter"/>
</dbReference>
<keyword evidence="7" id="KW-0028">Amino-acid biosynthesis</keyword>
<evidence type="ECO:0000313" key="17">
    <source>
        <dbReference type="Proteomes" id="UP001150907"/>
    </source>
</evidence>